<organism evidence="5 6">
    <name type="scientific">Chaetoceros tenuissimus</name>
    <dbReference type="NCBI Taxonomy" id="426638"/>
    <lineage>
        <taxon>Eukaryota</taxon>
        <taxon>Sar</taxon>
        <taxon>Stramenopiles</taxon>
        <taxon>Ochrophyta</taxon>
        <taxon>Bacillariophyta</taxon>
        <taxon>Coscinodiscophyceae</taxon>
        <taxon>Chaetocerotophycidae</taxon>
        <taxon>Chaetocerotales</taxon>
        <taxon>Chaetocerotaceae</taxon>
        <taxon>Chaetoceros</taxon>
    </lineage>
</organism>
<protein>
    <recommendedName>
        <fullName evidence="4">LNR domain-containing protein</fullName>
    </recommendedName>
</protein>
<dbReference type="SMART" id="SM00004">
    <property type="entry name" value="NL"/>
    <property type="match status" value="3"/>
</dbReference>
<reference evidence="5 6" key="1">
    <citation type="journal article" date="2021" name="Sci. Rep.">
        <title>The genome of the diatom Chaetoceros tenuissimus carries an ancient integrated fragment of an extant virus.</title>
        <authorList>
            <person name="Hongo Y."/>
            <person name="Kimura K."/>
            <person name="Takaki Y."/>
            <person name="Yoshida Y."/>
            <person name="Baba S."/>
            <person name="Kobayashi G."/>
            <person name="Nagasaki K."/>
            <person name="Hano T."/>
            <person name="Tomaru Y."/>
        </authorList>
    </citation>
    <scope>NUCLEOTIDE SEQUENCE [LARGE SCALE GENOMIC DNA]</scope>
    <source>
        <strain evidence="5 6">NIES-3715</strain>
    </source>
</reference>
<evidence type="ECO:0000256" key="1">
    <source>
        <dbReference type="ARBA" id="ARBA00022737"/>
    </source>
</evidence>
<dbReference type="InterPro" id="IPR000800">
    <property type="entry name" value="Notch_dom"/>
</dbReference>
<feature type="domain" description="LNR" evidence="4">
    <location>
        <begin position="156"/>
        <end position="195"/>
    </location>
</feature>
<keyword evidence="6" id="KW-1185">Reference proteome</keyword>
<proteinExistence type="predicted"/>
<keyword evidence="1" id="KW-0677">Repeat</keyword>
<evidence type="ECO:0000313" key="6">
    <source>
        <dbReference type="Proteomes" id="UP001054902"/>
    </source>
</evidence>
<gene>
    <name evidence="5" type="ORF">CTEN210_15963</name>
</gene>
<dbReference type="EMBL" id="BLLK01000066">
    <property type="protein sequence ID" value="GFH59487.1"/>
    <property type="molecule type" value="Genomic_DNA"/>
</dbReference>
<dbReference type="Pfam" id="PF00066">
    <property type="entry name" value="Notch"/>
    <property type="match status" value="1"/>
</dbReference>
<evidence type="ECO:0000313" key="5">
    <source>
        <dbReference type="EMBL" id="GFH59487.1"/>
    </source>
</evidence>
<dbReference type="Gene3D" id="3.30.300.320">
    <property type="match status" value="2"/>
</dbReference>
<dbReference type="PRINTS" id="PR01452">
    <property type="entry name" value="LNOTCHREPEAT"/>
</dbReference>
<keyword evidence="2" id="KW-1015">Disulfide bond</keyword>
<comment type="caution">
    <text evidence="5">The sequence shown here is derived from an EMBL/GenBank/DDBJ whole genome shotgun (WGS) entry which is preliminary data.</text>
</comment>
<keyword evidence="3" id="KW-0325">Glycoprotein</keyword>
<evidence type="ECO:0000259" key="4">
    <source>
        <dbReference type="SMART" id="SM00004"/>
    </source>
</evidence>
<dbReference type="Proteomes" id="UP001054902">
    <property type="component" value="Unassembled WGS sequence"/>
</dbReference>
<dbReference type="AlphaFoldDB" id="A0AAD3D7S1"/>
<sequence length="213" mass="23484">MQTPQVQKINENDHSFKGTFRGVKKKGIQRVLVTSSTAEYPNCMVTNVKFLIDDGKCDNFGDYNTQECGYDAGDCIEFNEKYPNCKAYTPDQSFGDGFCEYNTVQCGYDGGDCLEFNEKYPNCTVDSPSSVGDKYCDGLAYNTEACGFDGGDCIWFNERYPNCTAPFPMDIGNGQCDDFEPYNTQECGFDGGDCINACLGGWCSVATEVKAVT</sequence>
<accession>A0AAD3D7S1</accession>
<feature type="domain" description="LNR" evidence="4">
    <location>
        <begin position="125"/>
        <end position="154"/>
    </location>
</feature>
<name>A0AAD3D7S1_9STRA</name>
<feature type="domain" description="LNR" evidence="4">
    <location>
        <begin position="78"/>
        <end position="114"/>
    </location>
</feature>
<evidence type="ECO:0000256" key="3">
    <source>
        <dbReference type="ARBA" id="ARBA00023180"/>
    </source>
</evidence>
<evidence type="ECO:0000256" key="2">
    <source>
        <dbReference type="ARBA" id="ARBA00023157"/>
    </source>
</evidence>